<dbReference type="EMBL" id="JASCZI010030213">
    <property type="protein sequence ID" value="MED6118444.1"/>
    <property type="molecule type" value="Genomic_DNA"/>
</dbReference>
<feature type="region of interest" description="Disordered" evidence="1">
    <location>
        <begin position="1"/>
        <end position="22"/>
    </location>
</feature>
<sequence>MKKKIREQAKGNDDSSSRELPTIVEDEVNGVNNQNFWANHELVLSKLRENASEVSTKAATSLAEGKLPASETRPLKRKLDFVDLTNDDTTILHLIRQRGIGSPFTFYHHKGLVMLGEETPKVRMNTLPPEGMRFDGDDLAIVVFIFASGMEESERLVEDSHFDGSRKRLLSLLPGAQLFYDVINMVVGMWTSQKVSSLYLWLPTTFLSEEMSASTMEYIKDRYMGLADDLLMPIDDSTRMRIAMQLVVGPHNLLVESVTENAVKFWNSEMVRNYKEEAEGGPVPKGPPRSNSPNI</sequence>
<protein>
    <submittedName>
        <fullName evidence="2">Uncharacterized protein</fullName>
    </submittedName>
</protein>
<proteinExistence type="predicted"/>
<comment type="caution">
    <text evidence="2">The sequence shown here is derived from an EMBL/GenBank/DDBJ whole genome shotgun (WGS) entry which is preliminary data.</text>
</comment>
<accession>A0ABU6R5C8</accession>
<feature type="region of interest" description="Disordered" evidence="1">
    <location>
        <begin position="276"/>
        <end position="295"/>
    </location>
</feature>
<name>A0ABU6R5C8_9FABA</name>
<reference evidence="2 3" key="1">
    <citation type="journal article" date="2023" name="Plants (Basel)">
        <title>Bridging the Gap: Combining Genomics and Transcriptomics Approaches to Understand Stylosanthes scabra, an Orphan Legume from the Brazilian Caatinga.</title>
        <authorList>
            <person name="Ferreira-Neto J.R.C."/>
            <person name="da Silva M.D."/>
            <person name="Binneck E."/>
            <person name="de Melo N.F."/>
            <person name="da Silva R.H."/>
            <person name="de Melo A.L.T.M."/>
            <person name="Pandolfi V."/>
            <person name="Bustamante F.O."/>
            <person name="Brasileiro-Vidal A.C."/>
            <person name="Benko-Iseppon A.M."/>
        </authorList>
    </citation>
    <scope>NUCLEOTIDE SEQUENCE [LARGE SCALE GENOMIC DNA]</scope>
    <source>
        <tissue evidence="2">Leaves</tissue>
    </source>
</reference>
<feature type="compositionally biased region" description="Basic and acidic residues" evidence="1">
    <location>
        <begin position="1"/>
        <end position="17"/>
    </location>
</feature>
<evidence type="ECO:0000256" key="1">
    <source>
        <dbReference type="SAM" id="MobiDB-lite"/>
    </source>
</evidence>
<keyword evidence="3" id="KW-1185">Reference proteome</keyword>
<dbReference type="Proteomes" id="UP001341840">
    <property type="component" value="Unassembled WGS sequence"/>
</dbReference>
<gene>
    <name evidence="2" type="ORF">PIB30_002697</name>
</gene>
<evidence type="ECO:0000313" key="3">
    <source>
        <dbReference type="Proteomes" id="UP001341840"/>
    </source>
</evidence>
<organism evidence="2 3">
    <name type="scientific">Stylosanthes scabra</name>
    <dbReference type="NCBI Taxonomy" id="79078"/>
    <lineage>
        <taxon>Eukaryota</taxon>
        <taxon>Viridiplantae</taxon>
        <taxon>Streptophyta</taxon>
        <taxon>Embryophyta</taxon>
        <taxon>Tracheophyta</taxon>
        <taxon>Spermatophyta</taxon>
        <taxon>Magnoliopsida</taxon>
        <taxon>eudicotyledons</taxon>
        <taxon>Gunneridae</taxon>
        <taxon>Pentapetalae</taxon>
        <taxon>rosids</taxon>
        <taxon>fabids</taxon>
        <taxon>Fabales</taxon>
        <taxon>Fabaceae</taxon>
        <taxon>Papilionoideae</taxon>
        <taxon>50 kb inversion clade</taxon>
        <taxon>dalbergioids sensu lato</taxon>
        <taxon>Dalbergieae</taxon>
        <taxon>Pterocarpus clade</taxon>
        <taxon>Stylosanthes</taxon>
    </lineage>
</organism>
<evidence type="ECO:0000313" key="2">
    <source>
        <dbReference type="EMBL" id="MED6118444.1"/>
    </source>
</evidence>